<keyword evidence="2" id="KW-1185">Reference proteome</keyword>
<dbReference type="AlphaFoldDB" id="A0A915CDT3"/>
<evidence type="ECO:0000259" key="1">
    <source>
        <dbReference type="PROSITE" id="PS50904"/>
    </source>
</evidence>
<evidence type="ECO:0000313" key="2">
    <source>
        <dbReference type="Proteomes" id="UP000887569"/>
    </source>
</evidence>
<dbReference type="GO" id="GO:0005758">
    <property type="term" value="C:mitochondrial intermembrane space"/>
    <property type="evidence" value="ECO:0007669"/>
    <property type="project" value="InterPro"/>
</dbReference>
<dbReference type="InterPro" id="IPR037365">
    <property type="entry name" value="Slowmo/Ups"/>
</dbReference>
<reference evidence="3" key="1">
    <citation type="submission" date="2022-11" db="UniProtKB">
        <authorList>
            <consortium name="WormBaseParasite"/>
        </authorList>
    </citation>
    <scope>IDENTIFICATION</scope>
</reference>
<dbReference type="Proteomes" id="UP000887569">
    <property type="component" value="Unplaced"/>
</dbReference>
<feature type="domain" description="PRELI/MSF1" evidence="1">
    <location>
        <begin position="73"/>
        <end position="243"/>
    </location>
</feature>
<accession>A0A915CDT3</accession>
<dbReference type="PANTHER" id="PTHR11158">
    <property type="entry name" value="MSF1/PX19 RELATED"/>
    <property type="match status" value="1"/>
</dbReference>
<proteinExistence type="predicted"/>
<evidence type="ECO:0000313" key="3">
    <source>
        <dbReference type="WBParaSite" id="PgR128_g006_t04"/>
    </source>
</evidence>
<dbReference type="Pfam" id="PF04707">
    <property type="entry name" value="PRELI"/>
    <property type="match status" value="1"/>
</dbReference>
<name>A0A915CDT3_PARUN</name>
<dbReference type="PROSITE" id="PS50904">
    <property type="entry name" value="PRELI_MSF1"/>
    <property type="match status" value="1"/>
</dbReference>
<dbReference type="InterPro" id="IPR006797">
    <property type="entry name" value="PRELI/MSF1_dom"/>
</dbReference>
<sequence>LDSLLSFGREVAEVRINSAIWNHCCLIGVQGRYSAVQSGNELGGRCVSHDAFAQKPFDLAFTFLTFSASRNTMKIWTSEHVFDHPWNMVVSAAWRKYPNPMNKAVTGMDVMRQEVRNGGSLRSERIIQSRFSIPAWATKLTGFSGTQYSHEVTEIDPMKKTMTLVTRNLNGSHFLRVDEKLTYTPDPDNPQRTILRQEAAVTVSLPAFTDYCEKTFLNVYQCNADKGRKGLEWVIGQYSELSSKVSSGVQDISDNVLGTWNTASAR</sequence>
<dbReference type="WBParaSite" id="PgR128_g006_t04">
    <property type="protein sequence ID" value="PgR128_g006_t04"/>
    <property type="gene ID" value="PgR128_g006"/>
</dbReference>
<organism evidence="2 3">
    <name type="scientific">Parascaris univalens</name>
    <name type="common">Nematode worm</name>
    <dbReference type="NCBI Taxonomy" id="6257"/>
    <lineage>
        <taxon>Eukaryota</taxon>
        <taxon>Metazoa</taxon>
        <taxon>Ecdysozoa</taxon>
        <taxon>Nematoda</taxon>
        <taxon>Chromadorea</taxon>
        <taxon>Rhabditida</taxon>
        <taxon>Spirurina</taxon>
        <taxon>Ascaridomorpha</taxon>
        <taxon>Ascaridoidea</taxon>
        <taxon>Ascarididae</taxon>
        <taxon>Parascaris</taxon>
    </lineage>
</organism>
<protein>
    <submittedName>
        <fullName evidence="3">PRELI/MSF1 domain-containing protein</fullName>
    </submittedName>
</protein>